<protein>
    <recommendedName>
        <fullName evidence="5">Iron dicitrate transport regulator FecR</fullName>
    </recommendedName>
</protein>
<dbReference type="InterPro" id="IPR006860">
    <property type="entry name" value="FecR"/>
</dbReference>
<dbReference type="Gene3D" id="2.60.120.1440">
    <property type="match status" value="1"/>
</dbReference>
<proteinExistence type="predicted"/>
<organism evidence="3 4">
    <name type="scientific">Bordetella genomosp. 10</name>
    <dbReference type="NCBI Taxonomy" id="1416804"/>
    <lineage>
        <taxon>Bacteria</taxon>
        <taxon>Pseudomonadati</taxon>
        <taxon>Pseudomonadota</taxon>
        <taxon>Betaproteobacteria</taxon>
        <taxon>Burkholderiales</taxon>
        <taxon>Alcaligenaceae</taxon>
        <taxon>Bordetella</taxon>
    </lineage>
</organism>
<gene>
    <name evidence="3" type="ORF">CAL29_23565</name>
</gene>
<dbReference type="InterPro" id="IPR012373">
    <property type="entry name" value="Ferrdict_sens_TM"/>
</dbReference>
<dbReference type="PANTHER" id="PTHR30273">
    <property type="entry name" value="PERIPLASMIC SIGNAL SENSOR AND SIGMA FACTOR ACTIVATOR FECR-RELATED"/>
    <property type="match status" value="1"/>
</dbReference>
<dbReference type="PANTHER" id="PTHR30273:SF2">
    <property type="entry name" value="PROTEIN FECR"/>
    <property type="match status" value="1"/>
</dbReference>
<evidence type="ECO:0000313" key="3">
    <source>
        <dbReference type="EMBL" id="OZI30940.1"/>
    </source>
</evidence>
<evidence type="ECO:0000313" key="4">
    <source>
        <dbReference type="Proteomes" id="UP000216020"/>
    </source>
</evidence>
<dbReference type="RefSeq" id="WP_094855357.1">
    <property type="nucleotide sequence ID" value="NZ_NEVM01000005.1"/>
</dbReference>
<dbReference type="GO" id="GO:0016989">
    <property type="term" value="F:sigma factor antagonist activity"/>
    <property type="evidence" value="ECO:0007669"/>
    <property type="project" value="TreeGrafter"/>
</dbReference>
<comment type="caution">
    <text evidence="3">The sequence shown here is derived from an EMBL/GenBank/DDBJ whole genome shotgun (WGS) entry which is preliminary data.</text>
</comment>
<name>A0A261S2B7_9BORD</name>
<reference evidence="4" key="1">
    <citation type="submission" date="2017-05" db="EMBL/GenBank/DDBJ databases">
        <title>Complete and WGS of Bordetella genogroups.</title>
        <authorList>
            <person name="Spilker T."/>
            <person name="Lipuma J."/>
        </authorList>
    </citation>
    <scope>NUCLEOTIDE SEQUENCE [LARGE SCALE GENOMIC DNA]</scope>
    <source>
        <strain evidence="4">AU16122</strain>
    </source>
</reference>
<dbReference type="Pfam" id="PF04773">
    <property type="entry name" value="FecR"/>
    <property type="match status" value="1"/>
</dbReference>
<evidence type="ECO:0008006" key="5">
    <source>
        <dbReference type="Google" id="ProtNLM"/>
    </source>
</evidence>
<dbReference type="AlphaFoldDB" id="A0A261S2B7"/>
<feature type="domain" description="FecR protein" evidence="1">
    <location>
        <begin position="114"/>
        <end position="205"/>
    </location>
</feature>
<dbReference type="EMBL" id="NEVM01000005">
    <property type="protein sequence ID" value="OZI30940.1"/>
    <property type="molecule type" value="Genomic_DNA"/>
</dbReference>
<accession>A0A261S2B7</accession>
<evidence type="ECO:0000259" key="1">
    <source>
        <dbReference type="Pfam" id="PF04773"/>
    </source>
</evidence>
<dbReference type="PIRSF" id="PIRSF018266">
    <property type="entry name" value="FecR"/>
    <property type="match status" value="1"/>
</dbReference>
<dbReference type="InterPro" id="IPR032623">
    <property type="entry name" value="FecR_N"/>
</dbReference>
<sequence length="322" mass="34976">MASASPLEAAIDWMVLMRSGEAQPDDWERLRAWCDADPRNASAWAQVGEALQASMAPLQAARSQSSAQGAAVQAALLRPARRRSLRRLAVLAGLAAGTGWLLQRQGALPAMMADLRTGTGERRSFTLEDGSQVVLNACSAVDIDFSSQQRLLRLRAGALIATVMPDPARPFVVASAEGAVRALGTRFLVSQETGRTQVAVLEHSVRLSTRAGAEETLREGEEAWFDATAISPPTQARRDAAAWEHGMLVARDEPLDGVIDALRPYYRGFIRVAPDAARLRVLGAFPLDRPERAIESLAQTLPIHVARYGDWLVWITLRQQPG</sequence>
<feature type="domain" description="FecR N-terminal" evidence="2">
    <location>
        <begin position="8"/>
        <end position="47"/>
    </location>
</feature>
<dbReference type="OrthoDB" id="1100567at2"/>
<keyword evidence="4" id="KW-1185">Reference proteome</keyword>
<dbReference type="Proteomes" id="UP000216020">
    <property type="component" value="Unassembled WGS sequence"/>
</dbReference>
<evidence type="ECO:0000259" key="2">
    <source>
        <dbReference type="Pfam" id="PF16220"/>
    </source>
</evidence>
<dbReference type="Pfam" id="PF16220">
    <property type="entry name" value="DUF4880"/>
    <property type="match status" value="1"/>
</dbReference>